<feature type="region of interest" description="Disordered" evidence="10">
    <location>
        <begin position="1980"/>
        <end position="2019"/>
    </location>
</feature>
<feature type="region of interest" description="Disordered" evidence="10">
    <location>
        <begin position="568"/>
        <end position="588"/>
    </location>
</feature>
<dbReference type="GO" id="GO:0007189">
    <property type="term" value="P:adenylate cyclase-activating G protein-coupled receptor signaling pathway"/>
    <property type="evidence" value="ECO:0007669"/>
    <property type="project" value="TreeGrafter"/>
</dbReference>
<dbReference type="SMART" id="SM00044">
    <property type="entry name" value="CYCc"/>
    <property type="match status" value="2"/>
</dbReference>
<organism evidence="13 14">
    <name type="scientific">Paramecium sonneborni</name>
    <dbReference type="NCBI Taxonomy" id="65129"/>
    <lineage>
        <taxon>Eukaryota</taxon>
        <taxon>Sar</taxon>
        <taxon>Alveolata</taxon>
        <taxon>Ciliophora</taxon>
        <taxon>Intramacronucleata</taxon>
        <taxon>Oligohymenophorea</taxon>
        <taxon>Peniculida</taxon>
        <taxon>Parameciidae</taxon>
        <taxon>Paramecium</taxon>
    </lineage>
</organism>
<dbReference type="GO" id="GO:0004016">
    <property type="term" value="F:adenylate cyclase activity"/>
    <property type="evidence" value="ECO:0007669"/>
    <property type="project" value="TreeGrafter"/>
</dbReference>
<feature type="compositionally biased region" description="Low complexity" evidence="10">
    <location>
        <begin position="1913"/>
        <end position="1937"/>
    </location>
</feature>
<dbReference type="GO" id="GO:0005886">
    <property type="term" value="C:plasma membrane"/>
    <property type="evidence" value="ECO:0007669"/>
    <property type="project" value="TreeGrafter"/>
</dbReference>
<evidence type="ECO:0000256" key="7">
    <source>
        <dbReference type="ARBA" id="ARBA00023136"/>
    </source>
</evidence>
<feature type="transmembrane region" description="Helical" evidence="11">
    <location>
        <begin position="2273"/>
        <end position="2294"/>
    </location>
</feature>
<feature type="transmembrane region" description="Helical" evidence="11">
    <location>
        <begin position="321"/>
        <end position="340"/>
    </location>
</feature>
<dbReference type="PANTHER" id="PTHR45627:SF12">
    <property type="entry name" value="ADENYLATE CYCLASE TYPE 2"/>
    <property type="match status" value="1"/>
</dbReference>
<keyword evidence="4" id="KW-0547">Nucleotide-binding</keyword>
<gene>
    <name evidence="13" type="ORF">PSON_ATCC_30995.1.T0030211</name>
</gene>
<evidence type="ECO:0000256" key="9">
    <source>
        <dbReference type="RuleBase" id="RU000405"/>
    </source>
</evidence>
<keyword evidence="14" id="KW-1185">Reference proteome</keyword>
<proteinExistence type="inferred from homology"/>
<reference evidence="13" key="1">
    <citation type="submission" date="2021-01" db="EMBL/GenBank/DDBJ databases">
        <authorList>
            <consortium name="Genoscope - CEA"/>
            <person name="William W."/>
        </authorList>
    </citation>
    <scope>NUCLEOTIDE SEQUENCE</scope>
</reference>
<dbReference type="InterPro" id="IPR018297">
    <property type="entry name" value="A/G_cyclase_CS"/>
</dbReference>
<keyword evidence="6" id="KW-0115">cAMP biosynthesis</keyword>
<evidence type="ECO:0000259" key="12">
    <source>
        <dbReference type="PROSITE" id="PS50125"/>
    </source>
</evidence>
<comment type="subcellular location">
    <subcellularLocation>
        <location evidence="2">Membrane</location>
    </subcellularLocation>
</comment>
<dbReference type="InterPro" id="IPR001054">
    <property type="entry name" value="A/G_cyclase"/>
</dbReference>
<evidence type="ECO:0000256" key="2">
    <source>
        <dbReference type="ARBA" id="ARBA00004370"/>
    </source>
</evidence>
<feature type="compositionally biased region" description="Basic and acidic residues" evidence="10">
    <location>
        <begin position="1901"/>
        <end position="1912"/>
    </location>
</feature>
<feature type="transmembrane region" description="Helical" evidence="11">
    <location>
        <begin position="74"/>
        <end position="93"/>
    </location>
</feature>
<evidence type="ECO:0000256" key="4">
    <source>
        <dbReference type="ARBA" id="ARBA00022741"/>
    </source>
</evidence>
<comment type="caution">
    <text evidence="13">The sequence shown here is derived from an EMBL/GenBank/DDBJ whole genome shotgun (WGS) entry which is preliminary data.</text>
</comment>
<evidence type="ECO:0000256" key="10">
    <source>
        <dbReference type="SAM" id="MobiDB-lite"/>
    </source>
</evidence>
<comment type="cofactor">
    <cofactor evidence="1">
        <name>Mg(2+)</name>
        <dbReference type="ChEBI" id="CHEBI:18420"/>
    </cofactor>
</comment>
<feature type="transmembrane region" description="Helical" evidence="11">
    <location>
        <begin position="2213"/>
        <end position="2230"/>
    </location>
</feature>
<feature type="compositionally biased region" description="Polar residues" evidence="10">
    <location>
        <begin position="1938"/>
        <end position="1948"/>
    </location>
</feature>
<dbReference type="OrthoDB" id="1890790at2759"/>
<keyword evidence="5 11" id="KW-1133">Transmembrane helix</keyword>
<evidence type="ECO:0000256" key="5">
    <source>
        <dbReference type="ARBA" id="ARBA00022989"/>
    </source>
</evidence>
<feature type="transmembrane region" description="Helical" evidence="11">
    <location>
        <begin position="1124"/>
        <end position="1147"/>
    </location>
</feature>
<feature type="transmembrane region" description="Helical" evidence="11">
    <location>
        <begin position="2242"/>
        <end position="2261"/>
    </location>
</feature>
<feature type="transmembrane region" description="Helical" evidence="11">
    <location>
        <begin position="105"/>
        <end position="127"/>
    </location>
</feature>
<feature type="transmembrane region" description="Helical" evidence="11">
    <location>
        <begin position="1244"/>
        <end position="1262"/>
    </location>
</feature>
<feature type="transmembrane region" description="Helical" evidence="11">
    <location>
        <begin position="2330"/>
        <end position="2354"/>
    </location>
</feature>
<dbReference type="GO" id="GO:0035556">
    <property type="term" value="P:intracellular signal transduction"/>
    <property type="evidence" value="ECO:0007669"/>
    <property type="project" value="InterPro"/>
</dbReference>
<feature type="domain" description="Guanylate cyclase" evidence="12">
    <location>
        <begin position="2423"/>
        <end position="2554"/>
    </location>
</feature>
<comment type="similarity">
    <text evidence="9">Belongs to the adenylyl cyclase class-4/guanylyl cyclase family.</text>
</comment>
<evidence type="ECO:0000256" key="3">
    <source>
        <dbReference type="ARBA" id="ARBA00022692"/>
    </source>
</evidence>
<evidence type="ECO:0000313" key="13">
    <source>
        <dbReference type="EMBL" id="CAD8048429.1"/>
    </source>
</evidence>
<sequence length="2612" mass="305297">MTIIHRFISYCYLWLPKQIKKSVQKTLFQQQENGQVYKIEFSNGEVQKIINFENTINQIQFVGSFQVIKKALDLILRLENMILLILLAIVLSGKTYYQDFTEQIIVFYSLTCYFLDKLQYLINLLLISHKLIKQQSIVNNSKCRIFSKFPNISDEEIQFMEERNQDYLEFKSYKSIRWSELQLGDIVCLKRGRQSPADLLILDSSQEDLLVDFDVRTACSCTFVNINHTSKGNIMDFITKLNGQISFSIQGSPLGSIKLKNDPKATSFNKKNMIMKGEILDRVDWLFGMAIRVGQDCCYVQTNVNKQNYSSNSWIVKFQTYICYFCWILFSICFISNMIYSSFFLDEYFFKSLTYCLIIFPQNLLLIEKICYFFIIVSNNKAFEKQQQKLKNKVKVKKQQKLRANDYPIIMKSQNDRRILMPIEKYFNLPLLTFQSSTKLLGFKSQNQQQTGFMILTSQNVLDLIKTDIIILDDPKFLFKTKPKIVQLVQNFKTYHFNYNKLKNLVRNASPKQKTNCEKLLIDTNRQQTQDEMKTLDIDLLISEKRVPDLRNCSDILFNSNHIQKLGNIKDKQQSDQKQNDTKLNNGLGKKKSARYIFDSSFVKHQQPSNQQFEISKDTSNHNISQSFQSSHIGLQKSKSQFMRPGTIIKQNQSSYQMSQKKINDLSSDRIIGETLNEQDFIDILYSKDDRIYNEILVMMLLTNSVVSVFNEKLNKLEFIFENRYDESILQFCEILDYSLICSTEQENNRQEFNTRTLIKKVISIANGSKVFEILTFLEPTENRKKILSVLVRDPESFLLDEGALLYTRTETNNQQENKYHENMQDMSWDGLKTFLYSKRQLGQSQTNDILKKLSAISETYGNRSQEIEKLFIELESKSEPFFSIGITSIKQKQLQNSSQELIQEQLNQERIYQSLQNYNIKLCIIIPESLDDLMLFLRNYSIIQTKEQIIEFKERDAQQLQYKFRQHLQNIMLNDYANFIIVSSEAFDIIIKDEYLKYHFIFIFQFSLGLGAYQFTSKQKGKLAKILQQTDQKILSVGNSQDDEYLFSKSHLSISLNKQEQQASTLNSKFVTLSIKQLLQMLFVICPSQMQNYLAFLELQLHKCLLIGLIIFISCFQFEDISLFWLIIFFFIPSNLLSFIQQYFLIFTPNQERIKFQSSYIRIFQTIKKRSILKGILAVFLIVSIDIAYLILAEQSILLIINTNGKIDQTSKSVLLYIGLELLDKSKIFYHIIKQFENIYSKLLQIIITIFILASLTISFILVQASDDNQQFRDEFNQQNFISFIFMSVFLIGLSYVSQEVLEIFSIQFIIPTDQIFFEQNYKTIWELKKKIYSSSSISEEEEEILQIFNQKVKKIADQLFENKDIIDEIIIKQIKGDQAVVDELDKFQGFQDQKTEKDFQDFFKQQNWHKFNIFYAFLFYDICILIMHLYQIFTSPIFSLSILLTVLIQFIIQLCISILQLRVITNKQIQQYFQLLSFILRLIFKILVDVLYIGNQENFVGFMYNIQFILAFAVTTQPIVPILFYLILQFLIYIIDLITNGFSMDFIDYKEVVFSITKFGFILIEISYPIFDYVQKCQFLQRSSYIYQNRLNIEQKKINNILGLLMPRFIQERMNKGQIQIQQDQGDVTILFCDIYQFDKVIKYQQENILNFLDTLYRAFDQLCQTYDLQKIETVGKTYMAAGGLRDYDAVINQKNANSTTRALETAIAMMETVKTMKYGDNQDVKLKIGIHYGRVIAGVIGVHKPQFSLIGDTVNTTSRVCSTSEAGFITLSESAYNNIKDSTKYQFDQKAVAAKGKGMLQTFRLNLQQKERESTRVISTKLIKDSQETKKESRVQIMPLKIPENKKAPSKNLMKRASVMNPIGLANDPNKSPMIVLRQLQQQLQNKRSLQVMIKKKQSIDHETKEQEIKQQNSSKSISSSNIDNDNQSQIQQQPKVANSNSKMRSSILYFQRPIRRGNEDGVIQHYPSTLQQFSMTQFQQQSDNRIQPSSNQISSSQNQQSSGIQPQNSSLQQNSSNQLVQILEQPNKENIKQVKIIDEVQNQQQPNQQPQRGQLKKKGTIIMADLVNKKKMMKSNTKIILPEDKERPSKVIQKESENQFEGIGNKQFQNQKSMKPGIFEASDTFIKKDNDFFDNLDEIEINKKQSISKLQQKLDLIKLKNIKKFKLDFDKDYNYELDKSQYDSKDHSLYYQIYEEYNLQELIQFRKTFIFLLILMICKGLLYFLLDDLNSSSKIELLITILCQLIVSIIILVPFLKLQDVKDFQKAKILGLVYFISINSFNILIIYFVGEQKFEIILQACQITSIYINLFHQQLFILKDKQYLQIIYFILLILIIVYKQYILEIVFFIISTDGLTYYQERQVNEILVKNYRVSQQLQTQISKYENMLQYLMPPHALKRLLQPESDKTETFIDVFDDATVLYADIAGFTKYSSSVQPETVVEMLRNLFQSFDLYCQMAQIYKLFTIGDCYVCMGVLDYTKRDPAEEAQKVLAFGLKMIQIINDVNKDPQYQHLNMRIGVHTGRVLGGVVGTDVVRYDIYGEDVTIANLMESSGSEGKMLISDYTKNLVESEYDDFKFEYAKDVYIQSKDITIPTFFVSLNDSDCCEEG</sequence>
<dbReference type="Pfam" id="PF00211">
    <property type="entry name" value="Guanylate_cyc"/>
    <property type="match status" value="2"/>
</dbReference>
<evidence type="ECO:0000256" key="11">
    <source>
        <dbReference type="SAM" id="Phobius"/>
    </source>
</evidence>
<feature type="transmembrane region" description="Helical" evidence="11">
    <location>
        <begin position="1508"/>
        <end position="1537"/>
    </location>
</feature>
<evidence type="ECO:0000256" key="8">
    <source>
        <dbReference type="ARBA" id="ARBA00023239"/>
    </source>
</evidence>
<evidence type="ECO:0000256" key="6">
    <source>
        <dbReference type="ARBA" id="ARBA00022998"/>
    </source>
</evidence>
<dbReference type="GO" id="GO:0006171">
    <property type="term" value="P:cAMP biosynthetic process"/>
    <property type="evidence" value="ECO:0007669"/>
    <property type="project" value="UniProtKB-KW"/>
</dbReference>
<dbReference type="Proteomes" id="UP000692954">
    <property type="component" value="Unassembled WGS sequence"/>
</dbReference>
<dbReference type="PANTHER" id="PTHR45627">
    <property type="entry name" value="ADENYLATE CYCLASE TYPE 1"/>
    <property type="match status" value="1"/>
</dbReference>
<feature type="transmembrane region" description="Helical" evidence="11">
    <location>
        <begin position="1094"/>
        <end position="1117"/>
    </location>
</feature>
<keyword evidence="7 11" id="KW-0472">Membrane</keyword>
<protein>
    <recommendedName>
        <fullName evidence="12">Guanylate cyclase domain-containing protein</fullName>
    </recommendedName>
</protein>
<dbReference type="PROSITE" id="PS00452">
    <property type="entry name" value="GUANYLATE_CYCLASE_1"/>
    <property type="match status" value="1"/>
</dbReference>
<evidence type="ECO:0000313" key="14">
    <source>
        <dbReference type="Proteomes" id="UP000692954"/>
    </source>
</evidence>
<keyword evidence="8 9" id="KW-0456">Lyase</keyword>
<dbReference type="EMBL" id="CAJJDN010000003">
    <property type="protein sequence ID" value="CAD8048429.1"/>
    <property type="molecule type" value="Genomic_DNA"/>
</dbReference>
<feature type="transmembrane region" description="Helical" evidence="11">
    <location>
        <begin position="1282"/>
        <end position="1299"/>
    </location>
</feature>
<dbReference type="CDD" id="cd07302">
    <property type="entry name" value="CHD"/>
    <property type="match status" value="2"/>
</dbReference>
<feature type="domain" description="Guanylate cyclase" evidence="12">
    <location>
        <begin position="1631"/>
        <end position="1764"/>
    </location>
</feature>
<evidence type="ECO:0000256" key="1">
    <source>
        <dbReference type="ARBA" id="ARBA00001946"/>
    </source>
</evidence>
<feature type="compositionally biased region" description="Basic and acidic residues" evidence="10">
    <location>
        <begin position="568"/>
        <end position="581"/>
    </location>
</feature>
<dbReference type="PROSITE" id="PS50125">
    <property type="entry name" value="GUANYLATE_CYCLASE_2"/>
    <property type="match status" value="2"/>
</dbReference>
<feature type="transmembrane region" description="Helical" evidence="11">
    <location>
        <begin position="1439"/>
        <end position="1463"/>
    </location>
</feature>
<feature type="transmembrane region" description="Helical" evidence="11">
    <location>
        <begin position="1415"/>
        <end position="1433"/>
    </location>
</feature>
<accession>A0A8S1K7Z3</accession>
<dbReference type="GO" id="GO:0000166">
    <property type="term" value="F:nucleotide binding"/>
    <property type="evidence" value="ECO:0007669"/>
    <property type="project" value="UniProtKB-KW"/>
</dbReference>
<feature type="transmembrane region" description="Helical" evidence="11">
    <location>
        <begin position="1173"/>
        <end position="1193"/>
    </location>
</feature>
<name>A0A8S1K7Z3_9CILI</name>
<feature type="transmembrane region" description="Helical" evidence="11">
    <location>
        <begin position="1475"/>
        <end position="1496"/>
    </location>
</feature>
<feature type="region of interest" description="Disordered" evidence="10">
    <location>
        <begin position="1900"/>
        <end position="1948"/>
    </location>
</feature>
<keyword evidence="3 11" id="KW-0812">Transmembrane</keyword>